<evidence type="ECO:0000256" key="1">
    <source>
        <dbReference type="SAM" id="SignalP"/>
    </source>
</evidence>
<name>A0QZH9_MYCS2</name>
<dbReference type="PATRIC" id="fig|246196.19.peg.3966"/>
<feature type="chain" id="PRO_5010182936" evidence="1">
    <location>
        <begin position="26"/>
        <end position="67"/>
    </location>
</feature>
<protein>
    <submittedName>
        <fullName evidence="2">Uncharacterized protein</fullName>
    </submittedName>
</protein>
<sequence length="67" mass="6813">MKLRYLALAGAVTATAISFAPLAAADIVVQQNPGNAQIVATPGATARHAGQLQLPFGGAMNALIFHN</sequence>
<dbReference type="eggNOG" id="ENOG50306NQ">
    <property type="taxonomic scope" value="Bacteria"/>
</dbReference>
<dbReference type="GeneID" id="93458760"/>
<dbReference type="RefSeq" id="WP_011729492.1">
    <property type="nucleotide sequence ID" value="NC_008596.1"/>
</dbReference>
<proteinExistence type="predicted"/>
<keyword evidence="3" id="KW-1185">Reference proteome</keyword>
<dbReference type="KEGG" id="msb:LJ00_20005"/>
<accession>A0QZH9</accession>
<dbReference type="PaxDb" id="246196-MSMEI_3935"/>
<dbReference type="AlphaFoldDB" id="A0QZH9"/>
<feature type="signal peptide" evidence="1">
    <location>
        <begin position="1"/>
        <end position="25"/>
    </location>
</feature>
<keyword evidence="1" id="KW-0732">Signal</keyword>
<reference evidence="2 3" key="1">
    <citation type="submission" date="2006-10" db="EMBL/GenBank/DDBJ databases">
        <authorList>
            <person name="Fleischmann R.D."/>
            <person name="Dodson R.J."/>
            <person name="Haft D.H."/>
            <person name="Merkel J.S."/>
            <person name="Nelson W.C."/>
            <person name="Fraser C.M."/>
        </authorList>
    </citation>
    <scope>NUCLEOTIDE SEQUENCE [LARGE SCALE GENOMIC DNA]</scope>
    <source>
        <strain evidence="3">ATCC 700084 / mc(2)155</strain>
    </source>
</reference>
<dbReference type="OrthoDB" id="4640819at2"/>
<dbReference type="Proteomes" id="UP000000757">
    <property type="component" value="Chromosome"/>
</dbReference>
<evidence type="ECO:0000313" key="3">
    <source>
        <dbReference type="Proteomes" id="UP000000757"/>
    </source>
</evidence>
<gene>
    <name evidence="2" type="ordered locus">MSMEG_4031</name>
</gene>
<organism evidence="2 3">
    <name type="scientific">Mycolicibacterium smegmatis (strain ATCC 700084 / mc(2)155)</name>
    <name type="common">Mycobacterium smegmatis</name>
    <dbReference type="NCBI Taxonomy" id="246196"/>
    <lineage>
        <taxon>Bacteria</taxon>
        <taxon>Bacillati</taxon>
        <taxon>Actinomycetota</taxon>
        <taxon>Actinomycetes</taxon>
        <taxon>Mycobacteriales</taxon>
        <taxon>Mycobacteriaceae</taxon>
        <taxon>Mycolicibacterium</taxon>
    </lineage>
</organism>
<dbReference type="KEGG" id="msm:MSMEG_4031"/>
<dbReference type="EMBL" id="CP000480">
    <property type="protein sequence ID" value="ABK71975.1"/>
    <property type="molecule type" value="Genomic_DNA"/>
</dbReference>
<evidence type="ECO:0000313" key="2">
    <source>
        <dbReference type="EMBL" id="ABK71975.1"/>
    </source>
</evidence>